<protein>
    <recommendedName>
        <fullName evidence="3">Aldehyde dehydrogenase</fullName>
    </recommendedName>
</protein>
<dbReference type="Proteomes" id="UP001519306">
    <property type="component" value="Unassembled WGS sequence"/>
</dbReference>
<dbReference type="RefSeq" id="WP_210060684.1">
    <property type="nucleotide sequence ID" value="NZ_JAGGLJ010000007.1"/>
</dbReference>
<dbReference type="PANTHER" id="PTHR43570:SF16">
    <property type="entry name" value="ALDEHYDE DEHYDROGENASE TYPE III, ISOFORM Q"/>
    <property type="match status" value="1"/>
</dbReference>
<evidence type="ECO:0000259" key="6">
    <source>
        <dbReference type="Pfam" id="PF00171"/>
    </source>
</evidence>
<proteinExistence type="inferred from homology"/>
<evidence type="ECO:0000256" key="2">
    <source>
        <dbReference type="ARBA" id="ARBA00023002"/>
    </source>
</evidence>
<keyword evidence="8" id="KW-1185">Reference proteome</keyword>
<feature type="active site" evidence="4">
    <location>
        <position position="204"/>
    </location>
</feature>
<organism evidence="7 8">
    <name type="scientific">Peptoniphilus stercorisuis</name>
    <dbReference type="NCBI Taxonomy" id="1436965"/>
    <lineage>
        <taxon>Bacteria</taxon>
        <taxon>Bacillati</taxon>
        <taxon>Bacillota</taxon>
        <taxon>Tissierellia</taxon>
        <taxon>Tissierellales</taxon>
        <taxon>Peptoniphilaceae</taxon>
        <taxon>Peptoniphilus</taxon>
    </lineage>
</organism>
<dbReference type="Gene3D" id="3.40.605.10">
    <property type="entry name" value="Aldehyde Dehydrogenase, Chain A, domain 1"/>
    <property type="match status" value="1"/>
</dbReference>
<comment type="similarity">
    <text evidence="1 3 5">Belongs to the aldehyde dehydrogenase family.</text>
</comment>
<dbReference type="PIRSF" id="PIRSF036492">
    <property type="entry name" value="ALDH"/>
    <property type="match status" value="1"/>
</dbReference>
<dbReference type="SUPFAM" id="SSF53720">
    <property type="entry name" value="ALDH-like"/>
    <property type="match status" value="1"/>
</dbReference>
<comment type="caution">
    <text evidence="7">The sequence shown here is derived from an EMBL/GenBank/DDBJ whole genome shotgun (WGS) entry which is preliminary data.</text>
</comment>
<evidence type="ECO:0000256" key="5">
    <source>
        <dbReference type="RuleBase" id="RU003345"/>
    </source>
</evidence>
<dbReference type="GO" id="GO:0004029">
    <property type="term" value="F:aldehyde dehydrogenase (NAD+) activity"/>
    <property type="evidence" value="ECO:0007669"/>
    <property type="project" value="UniProtKB-EC"/>
</dbReference>
<sequence>MYDNLREFYKSNITRDYEFRIEALKKLRDEIIKYRDKINEALYKDLGKSDFESEISEVSFSLIEINYLIKNLKKLMKNKNVSTSIINFRSKSYIKYEPHGLVLIISPWNYPFNLSIVPLAGAIAAGNVAVIKTSSSSKYTSLIIEEIILNIFSEDFVKVEKGDIGVNERVMNEKYDFIFFTGGKVTGKKVYEKAALDLTPIVLELGGKSPCIVDDNIDLKVAANRIVWGKFLNCGQTCVAVDYILCKRSIYQELYKELLRALEEFYGKDIMNSKDYGKIVNVKEYNRLINILIKEKQELICSREDLKIAPHIFLASFDSPSMKEEIFGPILPIILYDDIDDVIEELNKKDVSLALYVFSKNKNFVNKVMKNISFGGGCVNDTIVHLSNPNLPFGGNGESGFGKYHGKYSFYTFSRSKSILDKNYFPEIMLRYPPKKDKVSIIRKLMK</sequence>
<gene>
    <name evidence="7" type="ORF">J2Z71_000923</name>
</gene>
<keyword evidence="2 3" id="KW-0560">Oxidoreductase</keyword>
<name>A0ABS4KC95_9FIRM</name>
<dbReference type="Gene3D" id="3.40.309.10">
    <property type="entry name" value="Aldehyde Dehydrogenase, Chain A, domain 2"/>
    <property type="match status" value="1"/>
</dbReference>
<evidence type="ECO:0000256" key="3">
    <source>
        <dbReference type="PIRNR" id="PIRNR036492"/>
    </source>
</evidence>
<dbReference type="Pfam" id="PF00171">
    <property type="entry name" value="Aldedh"/>
    <property type="match status" value="1"/>
</dbReference>
<evidence type="ECO:0000313" key="7">
    <source>
        <dbReference type="EMBL" id="MBP2025393.1"/>
    </source>
</evidence>
<dbReference type="InterPro" id="IPR012394">
    <property type="entry name" value="Aldehyde_DH_NAD(P)"/>
</dbReference>
<dbReference type="PANTHER" id="PTHR43570">
    <property type="entry name" value="ALDEHYDE DEHYDROGENASE"/>
    <property type="match status" value="1"/>
</dbReference>
<dbReference type="InterPro" id="IPR029510">
    <property type="entry name" value="Ald_DH_CS_GLU"/>
</dbReference>
<dbReference type="InterPro" id="IPR016163">
    <property type="entry name" value="Ald_DH_C"/>
</dbReference>
<dbReference type="PROSITE" id="PS00687">
    <property type="entry name" value="ALDEHYDE_DEHYDR_GLU"/>
    <property type="match status" value="1"/>
</dbReference>
<dbReference type="InterPro" id="IPR016162">
    <property type="entry name" value="Ald_DH_N"/>
</dbReference>
<dbReference type="InterPro" id="IPR016161">
    <property type="entry name" value="Ald_DH/histidinol_DH"/>
</dbReference>
<reference evidence="7 8" key="1">
    <citation type="submission" date="2021-03" db="EMBL/GenBank/DDBJ databases">
        <title>Genomic Encyclopedia of Type Strains, Phase IV (KMG-IV): sequencing the most valuable type-strain genomes for metagenomic binning, comparative biology and taxonomic classification.</title>
        <authorList>
            <person name="Goeker M."/>
        </authorList>
    </citation>
    <scope>NUCLEOTIDE SEQUENCE [LARGE SCALE GENOMIC DNA]</scope>
    <source>
        <strain evidence="7 8">DSM 27563</strain>
    </source>
</reference>
<dbReference type="PROSITE" id="PS00070">
    <property type="entry name" value="ALDEHYDE_DEHYDR_CYS"/>
    <property type="match status" value="1"/>
</dbReference>
<dbReference type="InterPro" id="IPR015590">
    <property type="entry name" value="Aldehyde_DH_dom"/>
</dbReference>
<evidence type="ECO:0000256" key="1">
    <source>
        <dbReference type="ARBA" id="ARBA00009986"/>
    </source>
</evidence>
<dbReference type="InterPro" id="IPR016160">
    <property type="entry name" value="Ald_DH_CS_CYS"/>
</dbReference>
<evidence type="ECO:0000313" key="8">
    <source>
        <dbReference type="Proteomes" id="UP001519306"/>
    </source>
</evidence>
<dbReference type="EMBL" id="JAGGLJ010000007">
    <property type="protein sequence ID" value="MBP2025393.1"/>
    <property type="molecule type" value="Genomic_DNA"/>
</dbReference>
<accession>A0ABS4KC95</accession>
<feature type="domain" description="Aldehyde dehydrogenase" evidence="6">
    <location>
        <begin position="19"/>
        <end position="419"/>
    </location>
</feature>
<evidence type="ECO:0000256" key="4">
    <source>
        <dbReference type="PROSITE-ProRule" id="PRU10007"/>
    </source>
</evidence>